<accession>A0A1G8Q6C4</accession>
<gene>
    <name evidence="2" type="ORF">SAMN05216352_11813</name>
</gene>
<name>A0A1G8Q6C4_9BACI</name>
<proteinExistence type="predicted"/>
<dbReference type="RefSeq" id="WP_091587659.1">
    <property type="nucleotide sequence ID" value="NZ_FNDU01000018.1"/>
</dbReference>
<keyword evidence="3" id="KW-1185">Reference proteome</keyword>
<organism evidence="2 3">
    <name type="scientific">Alteribacillus bidgolensis</name>
    <dbReference type="NCBI Taxonomy" id="930129"/>
    <lineage>
        <taxon>Bacteria</taxon>
        <taxon>Bacillati</taxon>
        <taxon>Bacillota</taxon>
        <taxon>Bacilli</taxon>
        <taxon>Bacillales</taxon>
        <taxon>Bacillaceae</taxon>
        <taxon>Alteribacillus</taxon>
    </lineage>
</organism>
<evidence type="ECO:0000256" key="1">
    <source>
        <dbReference type="SAM" id="MobiDB-lite"/>
    </source>
</evidence>
<protein>
    <submittedName>
        <fullName evidence="2">Uncharacterized protein</fullName>
    </submittedName>
</protein>
<evidence type="ECO:0000313" key="3">
    <source>
        <dbReference type="Proteomes" id="UP000199017"/>
    </source>
</evidence>
<feature type="compositionally biased region" description="Polar residues" evidence="1">
    <location>
        <begin position="18"/>
        <end position="33"/>
    </location>
</feature>
<dbReference type="Proteomes" id="UP000199017">
    <property type="component" value="Unassembled WGS sequence"/>
</dbReference>
<dbReference type="EMBL" id="FNDU01000018">
    <property type="protein sequence ID" value="SDJ00178.1"/>
    <property type="molecule type" value="Genomic_DNA"/>
</dbReference>
<dbReference type="AlphaFoldDB" id="A0A1G8Q6C4"/>
<dbReference type="OrthoDB" id="2088199at2"/>
<feature type="region of interest" description="Disordered" evidence="1">
    <location>
        <begin position="14"/>
        <end position="37"/>
    </location>
</feature>
<sequence>MAIFDEKKKKRLLGKKGSNGTSVFVESDTNNTTPKEKPMKQKVQSSFADIAPVIDITGNGYLQLSINDGYMDIVQLTSMDIYSLNQNDKDKMIFSFAFFLQWYQHDLKIIPFDFPVDTSRQQRFVLEKMDRTTNEKYRMFLEQKLRELQFIEKERSNREFYMFIYAEDEFTLRSRISDITGQMSTVCPIIKLTDEKKINILYKLHNLNSKNRSIRGES</sequence>
<evidence type="ECO:0000313" key="2">
    <source>
        <dbReference type="EMBL" id="SDJ00178.1"/>
    </source>
</evidence>
<reference evidence="2 3" key="1">
    <citation type="submission" date="2016-10" db="EMBL/GenBank/DDBJ databases">
        <authorList>
            <person name="de Groot N.N."/>
        </authorList>
    </citation>
    <scope>NUCLEOTIDE SEQUENCE [LARGE SCALE GENOMIC DNA]</scope>
    <source>
        <strain evidence="3">P4B,CCM 7963,CECT 7998,DSM 25260,IBRC-M 10614,KCTC 13821</strain>
    </source>
</reference>
<dbReference type="STRING" id="930129.SAMN05216352_11813"/>